<dbReference type="EMBL" id="KN840686">
    <property type="protein sequence ID" value="KIP02290.1"/>
    <property type="molecule type" value="Genomic_DNA"/>
</dbReference>
<feature type="transmembrane region" description="Helical" evidence="1">
    <location>
        <begin position="223"/>
        <end position="244"/>
    </location>
</feature>
<gene>
    <name evidence="2" type="ORF">PHLGIDRAFT_300237</name>
</gene>
<dbReference type="Proteomes" id="UP000053257">
    <property type="component" value="Unassembled WGS sequence"/>
</dbReference>
<accession>A0A0C3S3A4</accession>
<feature type="transmembrane region" description="Helical" evidence="1">
    <location>
        <begin position="169"/>
        <end position="194"/>
    </location>
</feature>
<feature type="transmembrane region" description="Helical" evidence="1">
    <location>
        <begin position="120"/>
        <end position="138"/>
    </location>
</feature>
<keyword evidence="1" id="KW-0812">Transmembrane</keyword>
<evidence type="ECO:0000313" key="3">
    <source>
        <dbReference type="Proteomes" id="UP000053257"/>
    </source>
</evidence>
<keyword evidence="1" id="KW-1133">Transmembrane helix</keyword>
<evidence type="ECO:0000256" key="1">
    <source>
        <dbReference type="SAM" id="Phobius"/>
    </source>
</evidence>
<organism evidence="2 3">
    <name type="scientific">Phlebiopsis gigantea (strain 11061_1 CR5-6)</name>
    <name type="common">White-rot fungus</name>
    <name type="synonym">Peniophora gigantea</name>
    <dbReference type="NCBI Taxonomy" id="745531"/>
    <lineage>
        <taxon>Eukaryota</taxon>
        <taxon>Fungi</taxon>
        <taxon>Dikarya</taxon>
        <taxon>Basidiomycota</taxon>
        <taxon>Agaricomycotina</taxon>
        <taxon>Agaricomycetes</taxon>
        <taxon>Polyporales</taxon>
        <taxon>Phanerochaetaceae</taxon>
        <taxon>Phlebiopsis</taxon>
    </lineage>
</organism>
<protein>
    <submittedName>
        <fullName evidence="2">Uncharacterized protein</fullName>
    </submittedName>
</protein>
<dbReference type="HOGENOM" id="CLU_816646_0_0_1"/>
<feature type="transmembrane region" description="Helical" evidence="1">
    <location>
        <begin position="24"/>
        <end position="50"/>
    </location>
</feature>
<reference evidence="2 3" key="1">
    <citation type="journal article" date="2014" name="PLoS Genet.">
        <title>Analysis of the Phlebiopsis gigantea genome, transcriptome and secretome provides insight into its pioneer colonization strategies of wood.</title>
        <authorList>
            <person name="Hori C."/>
            <person name="Ishida T."/>
            <person name="Igarashi K."/>
            <person name="Samejima M."/>
            <person name="Suzuki H."/>
            <person name="Master E."/>
            <person name="Ferreira P."/>
            <person name="Ruiz-Duenas F.J."/>
            <person name="Held B."/>
            <person name="Canessa P."/>
            <person name="Larrondo L.F."/>
            <person name="Schmoll M."/>
            <person name="Druzhinina I.S."/>
            <person name="Kubicek C.P."/>
            <person name="Gaskell J.A."/>
            <person name="Kersten P."/>
            <person name="St John F."/>
            <person name="Glasner J."/>
            <person name="Sabat G."/>
            <person name="Splinter BonDurant S."/>
            <person name="Syed K."/>
            <person name="Yadav J."/>
            <person name="Mgbeahuruike A.C."/>
            <person name="Kovalchuk A."/>
            <person name="Asiegbu F.O."/>
            <person name="Lackner G."/>
            <person name="Hoffmeister D."/>
            <person name="Rencoret J."/>
            <person name="Gutierrez A."/>
            <person name="Sun H."/>
            <person name="Lindquist E."/>
            <person name="Barry K."/>
            <person name="Riley R."/>
            <person name="Grigoriev I.V."/>
            <person name="Henrissat B."/>
            <person name="Kues U."/>
            <person name="Berka R.M."/>
            <person name="Martinez A.T."/>
            <person name="Covert S.F."/>
            <person name="Blanchette R.A."/>
            <person name="Cullen D."/>
        </authorList>
    </citation>
    <scope>NUCLEOTIDE SEQUENCE [LARGE SCALE GENOMIC DNA]</scope>
    <source>
        <strain evidence="2 3">11061_1 CR5-6</strain>
    </source>
</reference>
<dbReference type="AlphaFoldDB" id="A0A0C3S3A4"/>
<feature type="transmembrane region" description="Helical" evidence="1">
    <location>
        <begin position="92"/>
        <end position="114"/>
    </location>
</feature>
<keyword evidence="1" id="KW-0472">Membrane</keyword>
<keyword evidence="3" id="KW-1185">Reference proteome</keyword>
<evidence type="ECO:0000313" key="2">
    <source>
        <dbReference type="EMBL" id="KIP02290.1"/>
    </source>
</evidence>
<proteinExistence type="predicted"/>
<sequence length="340" mass="37588">MSEPGDYLHPQHRMASAIKRAYFVIWRVLCTSISTFLPTAYQYVFLLALWRLKSFSKPLDSLATEVVRPWGIPDVHTSWLVYLRSVEKDLEVWAAVCGQILTLTIALLAVASIVQDNLTQTIALACIVTCGAGAAMSFNMKRHINHIRQYRYAHRNWVLLAEKNQHSRFVAVPLLLASPSAWCTWSAILFVALLQSYVCAAGKLGTRLSTASDTIISLTRPSITILSMLFLVVSMHVAAHAYYFTKLGMPSEDDTEIAEPSPCTVSTSTFPTRLSSYSEKFVSAESPAVLTQDAVTGGDPNCLDSDQVGDSQCYNNPSDQVCRIVTAKVYPIEQTSHVNT</sequence>
<name>A0A0C3S3A4_PHLG1</name>